<dbReference type="KEGG" id="kra:Krad_4191"/>
<evidence type="ECO:0000259" key="2">
    <source>
        <dbReference type="Pfam" id="PF14498"/>
    </source>
</evidence>
<dbReference type="EMBL" id="CP000750">
    <property type="protein sequence ID" value="ABS05654.1"/>
    <property type="molecule type" value="Genomic_DNA"/>
</dbReference>
<dbReference type="AlphaFoldDB" id="A6WFR5"/>
<organism evidence="5 6">
    <name type="scientific">Kineococcus radiotolerans (strain ATCC BAA-149 / DSM 14245 / SRS30216)</name>
    <dbReference type="NCBI Taxonomy" id="266940"/>
    <lineage>
        <taxon>Bacteria</taxon>
        <taxon>Bacillati</taxon>
        <taxon>Actinomycetota</taxon>
        <taxon>Actinomycetes</taxon>
        <taxon>Kineosporiales</taxon>
        <taxon>Kineosporiaceae</taxon>
        <taxon>Kineococcus</taxon>
    </lineage>
</organism>
<dbReference type="OrthoDB" id="9802600at2"/>
<evidence type="ECO:0000259" key="3">
    <source>
        <dbReference type="Pfam" id="PF21307"/>
    </source>
</evidence>
<dbReference type="HOGENOM" id="CLU_004617_2_2_11"/>
<dbReference type="PANTHER" id="PTHR31084">
    <property type="entry name" value="ALPHA-L-FUCOSIDASE 2"/>
    <property type="match status" value="1"/>
</dbReference>
<name>A6WFR5_KINRD</name>
<dbReference type="InterPro" id="IPR012341">
    <property type="entry name" value="6hp_glycosidase-like_sf"/>
</dbReference>
<dbReference type="CAZy" id="GH95">
    <property type="family name" value="Glycoside Hydrolase Family 95"/>
</dbReference>
<feature type="domain" description="Glycosyl hydrolase family 95 catalytic" evidence="4">
    <location>
        <begin position="290"/>
        <end position="708"/>
    </location>
</feature>
<feature type="domain" description="Alpha fucosidase A-like C-terminal" evidence="3">
    <location>
        <begin position="710"/>
        <end position="775"/>
    </location>
</feature>
<dbReference type="eggNOG" id="COG1554">
    <property type="taxonomic scope" value="Bacteria"/>
</dbReference>
<proteinExistence type="predicted"/>
<dbReference type="GO" id="GO:0005975">
    <property type="term" value="P:carbohydrate metabolic process"/>
    <property type="evidence" value="ECO:0007669"/>
    <property type="project" value="InterPro"/>
</dbReference>
<dbReference type="GO" id="GO:0004560">
    <property type="term" value="F:alpha-L-fucosidase activity"/>
    <property type="evidence" value="ECO:0007669"/>
    <property type="project" value="InterPro"/>
</dbReference>
<dbReference type="InterPro" id="IPR027414">
    <property type="entry name" value="GH95_N_dom"/>
</dbReference>
<dbReference type="Proteomes" id="UP000001116">
    <property type="component" value="Chromosome"/>
</dbReference>
<sequence length="808" mass="84868">MPAHRLRYEGPATTWLEALPVGDGRLGAVCWGLADGERLSLNDDRAWSGPVGGPHHPTPPDHPDRVEAARAAVLAGDPTRAGELLEPVVHHTQAFLPVGDLLVTTAAAAAPGVVRGLDLGTATAWSQRPVPGGTVRHETSVGAGVLVHRVTAPGAGTGLRLALASPLRPAGSTLRVPDGDPGGLEWRTLLDLPEDVHPWHPDQHEDPVRWAAPGTPSRQVAVVVRVRCDGTPRAAPDPAGPVEGPAWDGVREAHVVVAVETPDPATDPTGRPDVEAAAARAAAAVADPGAVRERHRREHAELFGRSDLDLGGRVPAGTTTDALVGLAEHDEDAARVLAALAVAHARYLLVTGSRPGTLPLTLQGIWNEELQPPWSSNYTLNVNLPMAYWPVQPWGLPECAEPLLAFAERLAAAGTATAAEMYGARGWVAHHNSDGWAQTRSVGGGWNDPAWSAWPYGGVWLSLNLLDALDFAADPGPLARRVLPVVEGAVRFCLDRLVVLPDGTLGTAPSTSPENHWLDAAGNAQAVERSSTCDLELTRGLLTGWSRWAGRQTHAPVPADLRAEVEAALAGLPHPGTGARGELLEWHAELAEAEPEHRHTSHLVGLYPLGTIAAGTSAAAAAARSLDLRGPESTGWALAWRTALRARLRDGAAVGDLVRRCLRPATDGHGTGGGAAHRGGLYPNLFSAHPPFQVDGNLGFAAAVAEVLVQSGADRVDLLPALPPQWPEGRVRGLRTRAGVEVDLTWSGSAPVSVRLRYLRPSTVRLTFGGTVLAETSGTTGDEHDVPLAAPPVRDTPGPSARERRGTP</sequence>
<dbReference type="InterPro" id="IPR049053">
    <property type="entry name" value="AFCA-like_C"/>
</dbReference>
<feature type="region of interest" description="Disordered" evidence="1">
    <location>
        <begin position="775"/>
        <end position="808"/>
    </location>
</feature>
<dbReference type="Pfam" id="PF21307">
    <property type="entry name" value="Glyco_hydro_95_C"/>
    <property type="match status" value="1"/>
</dbReference>
<evidence type="ECO:0000259" key="4">
    <source>
        <dbReference type="Pfam" id="PF22124"/>
    </source>
</evidence>
<accession>A6WFR5</accession>
<dbReference type="Gene3D" id="1.50.10.10">
    <property type="match status" value="1"/>
</dbReference>
<dbReference type="SUPFAM" id="SSF48208">
    <property type="entry name" value="Six-hairpin glycosidases"/>
    <property type="match status" value="1"/>
</dbReference>
<gene>
    <name evidence="5" type="ordered locus">Krad_4191</name>
</gene>
<dbReference type="PANTHER" id="PTHR31084:SF0">
    <property type="entry name" value="ALPHA-L-FUCOSIDASE 2"/>
    <property type="match status" value="1"/>
</dbReference>
<dbReference type="InterPro" id="IPR008928">
    <property type="entry name" value="6-hairpin_glycosidase_sf"/>
</dbReference>
<dbReference type="InterPro" id="IPR016518">
    <property type="entry name" value="Alpha-L-fucosidase"/>
</dbReference>
<evidence type="ECO:0000256" key="1">
    <source>
        <dbReference type="SAM" id="MobiDB-lite"/>
    </source>
</evidence>
<feature type="domain" description="Glycosyl hydrolase family 95 N-terminal" evidence="2">
    <location>
        <begin position="6"/>
        <end position="263"/>
    </location>
</feature>
<dbReference type="Pfam" id="PF22124">
    <property type="entry name" value="Glyco_hydro_95_cat"/>
    <property type="match status" value="1"/>
</dbReference>
<evidence type="ECO:0000313" key="5">
    <source>
        <dbReference type="EMBL" id="ABS05654.1"/>
    </source>
</evidence>
<reference evidence="6" key="1">
    <citation type="journal article" date="2008" name="PLoS ONE">
        <title>Survival in nuclear waste, extreme resistance, and potential applications gleaned from the genome sequence of Kineococcus radiotolerans SRS30216.</title>
        <authorList>
            <person name="Bagwell C.E."/>
            <person name="Bhat S."/>
            <person name="Hawkins G.M."/>
            <person name="Smith B.W."/>
            <person name="Biswas T."/>
            <person name="Hoover T.R."/>
            <person name="Saunders E."/>
            <person name="Han C.S."/>
            <person name="Tsodikov O.V."/>
            <person name="Shimkets L.J."/>
        </authorList>
    </citation>
    <scope>NUCLEOTIDE SEQUENCE [LARGE SCALE GENOMIC DNA]</scope>
    <source>
        <strain evidence="6">ATCC BAA-149 / DSM 14245 / SRS30216</strain>
    </source>
</reference>
<keyword evidence="6" id="KW-1185">Reference proteome</keyword>
<dbReference type="STRING" id="266940.Krad_4191"/>
<dbReference type="PIRSF" id="PIRSF007663">
    <property type="entry name" value="UCP007663"/>
    <property type="match status" value="1"/>
</dbReference>
<evidence type="ECO:0000313" key="6">
    <source>
        <dbReference type="Proteomes" id="UP000001116"/>
    </source>
</evidence>
<protein>
    <submittedName>
        <fullName evidence="5">Twin-arginine translocation pathway signal</fullName>
    </submittedName>
</protein>
<dbReference type="InterPro" id="IPR054363">
    <property type="entry name" value="GH95_cat"/>
</dbReference>
<dbReference type="RefSeq" id="WP_012086053.1">
    <property type="nucleotide sequence ID" value="NC_009664.2"/>
</dbReference>
<dbReference type="Pfam" id="PF14498">
    <property type="entry name" value="Glyco_hyd_65N_2"/>
    <property type="match status" value="1"/>
</dbReference>